<dbReference type="InterPro" id="IPR001296">
    <property type="entry name" value="Glyco_trans_1"/>
</dbReference>
<dbReference type="Proteomes" id="UP000196255">
    <property type="component" value="Unassembled WGS sequence"/>
</dbReference>
<evidence type="ECO:0000256" key="2">
    <source>
        <dbReference type="ARBA" id="ARBA00022679"/>
    </source>
</evidence>
<evidence type="ECO:0008006" key="7">
    <source>
        <dbReference type="Google" id="ProtNLM"/>
    </source>
</evidence>
<dbReference type="RefSeq" id="WP_087367976.1">
    <property type="nucleotide sequence ID" value="NZ_CP027644.1"/>
</dbReference>
<dbReference type="PANTHER" id="PTHR12526:SF629">
    <property type="entry name" value="TEICHURONIC ACID BIOSYNTHESIS GLYCOSYLTRANSFERASE TUAH-RELATED"/>
    <property type="match status" value="1"/>
</dbReference>
<evidence type="ECO:0000259" key="4">
    <source>
        <dbReference type="Pfam" id="PF22145"/>
    </source>
</evidence>
<evidence type="ECO:0000313" key="6">
    <source>
        <dbReference type="Proteomes" id="UP000196255"/>
    </source>
</evidence>
<proteinExistence type="predicted"/>
<organism evidence="5 6">
    <name type="scientific">Ligilactobacillus salivarius</name>
    <dbReference type="NCBI Taxonomy" id="1624"/>
    <lineage>
        <taxon>Bacteria</taxon>
        <taxon>Bacillati</taxon>
        <taxon>Bacillota</taxon>
        <taxon>Bacilli</taxon>
        <taxon>Lactobacillales</taxon>
        <taxon>Lactobacillaceae</taxon>
        <taxon>Ligilactobacillus</taxon>
    </lineage>
</organism>
<dbReference type="InterPro" id="IPR054396">
    <property type="entry name" value="GtfA_EBD"/>
</dbReference>
<evidence type="ECO:0000259" key="3">
    <source>
        <dbReference type="Pfam" id="PF00534"/>
    </source>
</evidence>
<dbReference type="Gene3D" id="3.40.50.2000">
    <property type="entry name" value="Glycogen Phosphorylase B"/>
    <property type="match status" value="2"/>
</dbReference>
<gene>
    <name evidence="5" type="ORF">B5G36_09370</name>
</gene>
<keyword evidence="2" id="KW-0808">Transferase</keyword>
<reference evidence="6" key="1">
    <citation type="submission" date="2017-04" db="EMBL/GenBank/DDBJ databases">
        <title>Function of individual gut microbiota members based on whole genome sequencing of pure cultures obtained from chicken caecum.</title>
        <authorList>
            <person name="Medvecky M."/>
            <person name="Cejkova D."/>
            <person name="Polansky O."/>
            <person name="Karasova D."/>
            <person name="Kubasova T."/>
            <person name="Cizek A."/>
            <person name="Rychlik I."/>
        </authorList>
    </citation>
    <scope>NUCLEOTIDE SEQUENCE [LARGE SCALE GENOMIC DNA]</scope>
    <source>
        <strain evidence="6">An84</strain>
    </source>
</reference>
<dbReference type="AlphaFoldDB" id="A0AB36MFA5"/>
<comment type="caution">
    <text evidence="5">The sequence shown here is derived from an EMBL/GenBank/DDBJ whole genome shotgun (WGS) entry which is preliminary data.</text>
</comment>
<dbReference type="Pfam" id="PF00534">
    <property type="entry name" value="Glycos_transf_1"/>
    <property type="match status" value="1"/>
</dbReference>
<name>A0AB36MFA5_9LACO</name>
<feature type="domain" description="Glycosyl transferase family 1" evidence="3">
    <location>
        <begin position="331"/>
        <end position="469"/>
    </location>
</feature>
<dbReference type="EMBL" id="NFHF01000030">
    <property type="protein sequence ID" value="OUN17186.1"/>
    <property type="molecule type" value="Genomic_DNA"/>
</dbReference>
<dbReference type="SUPFAM" id="SSF53756">
    <property type="entry name" value="UDP-Glycosyltransferase/glycogen phosphorylase"/>
    <property type="match status" value="1"/>
</dbReference>
<dbReference type="Pfam" id="PF22145">
    <property type="entry name" value="GtfA_EBD"/>
    <property type="match status" value="1"/>
</dbReference>
<keyword evidence="1" id="KW-0328">Glycosyltransferase</keyword>
<accession>A0AB36MFA5</accession>
<dbReference type="GO" id="GO:0016757">
    <property type="term" value="F:glycosyltransferase activity"/>
    <property type="evidence" value="ECO:0007669"/>
    <property type="project" value="UniProtKB-KW"/>
</dbReference>
<sequence>MEAGSKMTVYTFQLPSDDNSLKGGVEIAQADREKSLTAQHIDNKAVFIDLPTIDDLKFSLKIGFHVQNIISMYQYFTDLESLLWKVPLENVEAKFKAEDFIFASQQSNDQKHTYYKGGETIYIEFENDKVQKVMFLYNGYLVKADFYGSAKAYTEYYTPKFDGQNLYAAVYKRVFYNQDGSEVYTHFTDEDMYVFSNGLVKYSKNELLAYFIEKLNLTKKDVLVFDWYKEYFPMLLDISKPAKIICNVHSEHMFENTLDNNSQTGTTPEYDTLFNYTDRVDLFVTPTKIQAQKLQKDLYKLKGINVQVTDIAPGVLEKLQYPESKRIPHSLVTVSRIDSRKRLEVTILATVKAHKKNPNITLDIYGNINSDVAYVSMLQYMIKMYHAEDYVKFKGFAYDVRKLLTNYEVFITGSVWETFGISTLEALGSGLAVVGLDVPYGNQELITDGQNGYLVPASKNIHRLTDFMAKKITTIYEQDNLVKLSEKSYNSAIPYLRTNIGKKWDDIIERILER</sequence>
<protein>
    <recommendedName>
        <fullName evidence="7">Glycosyltransferase</fullName>
    </recommendedName>
</protein>
<dbReference type="PANTHER" id="PTHR12526">
    <property type="entry name" value="GLYCOSYLTRANSFERASE"/>
    <property type="match status" value="1"/>
</dbReference>
<feature type="domain" description="GtfA extended beta-sheet meander" evidence="4">
    <location>
        <begin position="120"/>
        <end position="195"/>
    </location>
</feature>
<evidence type="ECO:0000256" key="1">
    <source>
        <dbReference type="ARBA" id="ARBA00022676"/>
    </source>
</evidence>
<evidence type="ECO:0000313" key="5">
    <source>
        <dbReference type="EMBL" id="OUN17186.1"/>
    </source>
</evidence>